<keyword evidence="4" id="KW-1133">Transmembrane helix</keyword>
<evidence type="ECO:0000313" key="6">
    <source>
        <dbReference type="EMBL" id="QIC66019.1"/>
    </source>
</evidence>
<dbReference type="RefSeq" id="WP_163170721.1">
    <property type="nucleotide sequence ID" value="NZ_CP044463.1"/>
</dbReference>
<comment type="cofactor">
    <cofactor evidence="1">
        <name>Mg(2+)</name>
        <dbReference type="ChEBI" id="CHEBI:18420"/>
    </cofactor>
</comment>
<dbReference type="SMART" id="SM00267">
    <property type="entry name" value="GGDEF"/>
    <property type="match status" value="1"/>
</dbReference>
<dbReference type="PANTHER" id="PTHR45138:SF9">
    <property type="entry name" value="DIGUANYLATE CYCLASE DGCM-RELATED"/>
    <property type="match status" value="1"/>
</dbReference>
<proteinExistence type="predicted"/>
<sequence length="434" mass="50656">MTIADSRMHANMQASLQSLNRHSSEQLQPSENDLKTRQVLEDALVDRHARIPVQFLPHFYDYLYRHNYHSLRQIHLLAQLVFLLYFFADIFIIPDLMMVSGFTRVILVLAFWIVCELLFQYSQNIRLLDLILPIGTTLCAGVWILLLLSSTSLHVENYLYAASIFILIANLCIKVQFRAALYCSILISLLVLIAMTQLMTLSEAFIFMVVFSPVLLFSLYFNWNNILHTRRAFIRTLLDEWNYHMVRNLAHTDELTQLYNRRHFVNLAENCIHDWPRYSSTCLLMFDVDHFKQINDSYGHDVGDRVLQLIADTARKEMRHSDVLARFGGEEFIILLSDTQLQDALVIAERIRNSIQQQYLYARPELVLKFTVSIGIAELESHTQDLDDLIKKADVALYAAKKSGRNRIEVYRPDMISPFQSDLQNFYTEKYINL</sequence>
<dbReference type="FunFam" id="3.30.70.270:FF:000001">
    <property type="entry name" value="Diguanylate cyclase domain protein"/>
    <property type="match status" value="1"/>
</dbReference>
<evidence type="ECO:0000256" key="2">
    <source>
        <dbReference type="ARBA" id="ARBA00012528"/>
    </source>
</evidence>
<evidence type="ECO:0000259" key="5">
    <source>
        <dbReference type="PROSITE" id="PS50887"/>
    </source>
</evidence>
<feature type="transmembrane region" description="Helical" evidence="4">
    <location>
        <begin position="99"/>
        <end position="119"/>
    </location>
</feature>
<feature type="transmembrane region" description="Helical" evidence="4">
    <location>
        <begin position="74"/>
        <end position="93"/>
    </location>
</feature>
<evidence type="ECO:0000256" key="3">
    <source>
        <dbReference type="ARBA" id="ARBA00034247"/>
    </source>
</evidence>
<accession>A0AAE6WTQ5</accession>
<dbReference type="Pfam" id="PF00990">
    <property type="entry name" value="GGDEF"/>
    <property type="match status" value="1"/>
</dbReference>
<name>A0AAE6WTQ5_9GAMM</name>
<dbReference type="InterPro" id="IPR000160">
    <property type="entry name" value="GGDEF_dom"/>
</dbReference>
<gene>
    <name evidence="6" type="ORF">FSC10_00895</name>
</gene>
<dbReference type="InterPro" id="IPR029787">
    <property type="entry name" value="Nucleotide_cyclase"/>
</dbReference>
<dbReference type="GO" id="GO:0052621">
    <property type="term" value="F:diguanylate cyclase activity"/>
    <property type="evidence" value="ECO:0007669"/>
    <property type="project" value="UniProtKB-EC"/>
</dbReference>
<dbReference type="AlphaFoldDB" id="A0AAE6WTQ5"/>
<feature type="transmembrane region" description="Helical" evidence="4">
    <location>
        <begin position="180"/>
        <end position="198"/>
    </location>
</feature>
<feature type="transmembrane region" description="Helical" evidence="4">
    <location>
        <begin position="204"/>
        <end position="223"/>
    </location>
</feature>
<dbReference type="CDD" id="cd01949">
    <property type="entry name" value="GGDEF"/>
    <property type="match status" value="1"/>
</dbReference>
<dbReference type="SUPFAM" id="SSF55073">
    <property type="entry name" value="Nucleotide cyclase"/>
    <property type="match status" value="1"/>
</dbReference>
<dbReference type="Proteomes" id="UP000503505">
    <property type="component" value="Chromosome"/>
</dbReference>
<dbReference type="InterPro" id="IPR050469">
    <property type="entry name" value="Diguanylate_Cyclase"/>
</dbReference>
<comment type="catalytic activity">
    <reaction evidence="3">
        <text>2 GTP = 3',3'-c-di-GMP + 2 diphosphate</text>
        <dbReference type="Rhea" id="RHEA:24898"/>
        <dbReference type="ChEBI" id="CHEBI:33019"/>
        <dbReference type="ChEBI" id="CHEBI:37565"/>
        <dbReference type="ChEBI" id="CHEBI:58805"/>
        <dbReference type="EC" id="2.7.7.65"/>
    </reaction>
</comment>
<dbReference type="PANTHER" id="PTHR45138">
    <property type="entry name" value="REGULATORY COMPONENTS OF SENSORY TRANSDUCTION SYSTEM"/>
    <property type="match status" value="1"/>
</dbReference>
<feature type="transmembrane region" description="Helical" evidence="4">
    <location>
        <begin position="157"/>
        <end position="173"/>
    </location>
</feature>
<evidence type="ECO:0000256" key="4">
    <source>
        <dbReference type="SAM" id="Phobius"/>
    </source>
</evidence>
<evidence type="ECO:0000256" key="1">
    <source>
        <dbReference type="ARBA" id="ARBA00001946"/>
    </source>
</evidence>
<dbReference type="NCBIfam" id="TIGR00254">
    <property type="entry name" value="GGDEF"/>
    <property type="match status" value="1"/>
</dbReference>
<feature type="domain" description="GGDEF" evidence="5">
    <location>
        <begin position="279"/>
        <end position="413"/>
    </location>
</feature>
<keyword evidence="4" id="KW-0472">Membrane</keyword>
<dbReference type="EC" id="2.7.7.65" evidence="2"/>
<protein>
    <recommendedName>
        <fullName evidence="2">diguanylate cyclase</fullName>
        <ecNumber evidence="2">2.7.7.65</ecNumber>
    </recommendedName>
</protein>
<reference evidence="6 7" key="1">
    <citation type="submission" date="2019-09" db="EMBL/GenBank/DDBJ databases">
        <title>Non-baumannii Acinetobacter spp. carrying blaNDM-1 isolated in China.</title>
        <authorList>
            <person name="Cui C."/>
            <person name="Chen C."/>
            <person name="Sun J."/>
            <person name="Liu Y."/>
        </authorList>
    </citation>
    <scope>NUCLEOTIDE SEQUENCE [LARGE SCALE GENOMIC DNA]</scope>
    <source>
        <strain evidence="6 7">HZE23-1</strain>
    </source>
</reference>
<dbReference type="Gene3D" id="3.30.70.270">
    <property type="match status" value="1"/>
</dbReference>
<evidence type="ECO:0000313" key="7">
    <source>
        <dbReference type="Proteomes" id="UP000503505"/>
    </source>
</evidence>
<dbReference type="EMBL" id="CP044463">
    <property type="protein sequence ID" value="QIC66019.1"/>
    <property type="molecule type" value="Genomic_DNA"/>
</dbReference>
<keyword evidence="4" id="KW-0812">Transmembrane</keyword>
<dbReference type="PROSITE" id="PS50887">
    <property type="entry name" value="GGDEF"/>
    <property type="match status" value="1"/>
</dbReference>
<organism evidence="6 7">
    <name type="scientific">Acinetobacter schindleri</name>
    <dbReference type="NCBI Taxonomy" id="108981"/>
    <lineage>
        <taxon>Bacteria</taxon>
        <taxon>Pseudomonadati</taxon>
        <taxon>Pseudomonadota</taxon>
        <taxon>Gammaproteobacteria</taxon>
        <taxon>Moraxellales</taxon>
        <taxon>Moraxellaceae</taxon>
        <taxon>Acinetobacter</taxon>
    </lineage>
</organism>
<feature type="transmembrane region" description="Helical" evidence="4">
    <location>
        <begin position="131"/>
        <end position="151"/>
    </location>
</feature>
<dbReference type="InterPro" id="IPR043128">
    <property type="entry name" value="Rev_trsase/Diguanyl_cyclase"/>
</dbReference>